<dbReference type="InterPro" id="IPR053143">
    <property type="entry name" value="Arylsulfate_ST"/>
</dbReference>
<gene>
    <name evidence="1" type="ORF">Q31a_37890</name>
</gene>
<evidence type="ECO:0000313" key="1">
    <source>
        <dbReference type="EMBL" id="QDV25463.1"/>
    </source>
</evidence>
<evidence type="ECO:0000313" key="2">
    <source>
        <dbReference type="Proteomes" id="UP000318017"/>
    </source>
</evidence>
<dbReference type="InterPro" id="IPR011042">
    <property type="entry name" value="6-blade_b-propeller_TolB-like"/>
</dbReference>
<dbReference type="Proteomes" id="UP000318017">
    <property type="component" value="Chromosome"/>
</dbReference>
<dbReference type="EMBL" id="CP036298">
    <property type="protein sequence ID" value="QDV25463.1"/>
    <property type="molecule type" value="Genomic_DNA"/>
</dbReference>
<dbReference type="PANTHER" id="PTHR35340:SF5">
    <property type="entry name" value="ASST-DOMAIN-CONTAINING PROTEIN"/>
    <property type="match status" value="1"/>
</dbReference>
<evidence type="ECO:0008006" key="3">
    <source>
        <dbReference type="Google" id="ProtNLM"/>
    </source>
</evidence>
<dbReference type="Gene3D" id="2.120.10.30">
    <property type="entry name" value="TolB, C-terminal domain"/>
    <property type="match status" value="1"/>
</dbReference>
<proteinExistence type="predicted"/>
<dbReference type="PANTHER" id="PTHR35340">
    <property type="entry name" value="PQQ ENZYME REPEAT PROTEIN-RELATED"/>
    <property type="match status" value="1"/>
</dbReference>
<protein>
    <recommendedName>
        <fullName evidence="3">Arylsulfotransferase (ASST)</fullName>
    </recommendedName>
</protein>
<dbReference type="RefSeq" id="WP_315851621.1">
    <property type="nucleotide sequence ID" value="NZ_CP036298.1"/>
</dbReference>
<organism evidence="1 2">
    <name type="scientific">Aureliella helgolandensis</name>
    <dbReference type="NCBI Taxonomy" id="2527968"/>
    <lineage>
        <taxon>Bacteria</taxon>
        <taxon>Pseudomonadati</taxon>
        <taxon>Planctomycetota</taxon>
        <taxon>Planctomycetia</taxon>
        <taxon>Pirellulales</taxon>
        <taxon>Pirellulaceae</taxon>
        <taxon>Aureliella</taxon>
    </lineage>
</organism>
<reference evidence="1 2" key="1">
    <citation type="submission" date="2019-02" db="EMBL/GenBank/DDBJ databases">
        <title>Deep-cultivation of Planctomycetes and their phenomic and genomic characterization uncovers novel biology.</title>
        <authorList>
            <person name="Wiegand S."/>
            <person name="Jogler M."/>
            <person name="Boedeker C."/>
            <person name="Pinto D."/>
            <person name="Vollmers J."/>
            <person name="Rivas-Marin E."/>
            <person name="Kohn T."/>
            <person name="Peeters S.H."/>
            <person name="Heuer A."/>
            <person name="Rast P."/>
            <person name="Oberbeckmann S."/>
            <person name="Bunk B."/>
            <person name="Jeske O."/>
            <person name="Meyerdierks A."/>
            <person name="Storesund J.E."/>
            <person name="Kallscheuer N."/>
            <person name="Luecker S."/>
            <person name="Lage O.M."/>
            <person name="Pohl T."/>
            <person name="Merkel B.J."/>
            <person name="Hornburger P."/>
            <person name="Mueller R.-W."/>
            <person name="Bruemmer F."/>
            <person name="Labrenz M."/>
            <person name="Spormann A.M."/>
            <person name="Op den Camp H."/>
            <person name="Overmann J."/>
            <person name="Amann R."/>
            <person name="Jetten M.S.M."/>
            <person name="Mascher T."/>
            <person name="Medema M.H."/>
            <person name="Devos D.P."/>
            <person name="Kaster A.-K."/>
            <person name="Ovreas L."/>
            <person name="Rohde M."/>
            <person name="Galperin M.Y."/>
            <person name="Jogler C."/>
        </authorList>
    </citation>
    <scope>NUCLEOTIDE SEQUENCE [LARGE SCALE GENOMIC DNA]</scope>
    <source>
        <strain evidence="1 2">Q31a</strain>
    </source>
</reference>
<sequence>MNERTPKLLSTCDVGSAEVEACAPAAIPCSGRPLLSCSMPTAAQADAWRGPAKRPVPSAWRQLTVLAIAFAGCVCSAGAAHASDVTHRFLACGQETYIMDESGNKEWSYPHSTRDGFVLADGTVLLTLSKSKKYPGGAVVRIQANGEESLLWRGTQAEVNSVHPTAEGTFVLTEAGPKPRLLELDATGKTIQEFPLACQLENHHMQTRMARKEADGTYLVPHLLDFAVFQYGEDGTVLSKIDTTVAGDAQHAIHSWPFTGIRHDDGQTLVCCTHANRVVDFDSTGKVHWQLTNEDLPGEWLQDPCGGQLLPNGNIVVTSYAGGQKDPQAPKLIEVNRDKKVVWTHSDGQKHGIHHFQILSTNGTPLEGPVLK</sequence>
<name>A0A518GA69_9BACT</name>
<dbReference type="AlphaFoldDB" id="A0A518GA69"/>
<dbReference type="SUPFAM" id="SSF63829">
    <property type="entry name" value="Calcium-dependent phosphotriesterase"/>
    <property type="match status" value="1"/>
</dbReference>
<keyword evidence="2" id="KW-1185">Reference proteome</keyword>
<dbReference type="KEGG" id="ahel:Q31a_37890"/>
<accession>A0A518GA69</accession>